<dbReference type="InterPro" id="IPR000315">
    <property type="entry name" value="Znf_B-box"/>
</dbReference>
<dbReference type="Proteomes" id="UP000265000">
    <property type="component" value="Unplaced"/>
</dbReference>
<dbReference type="CDD" id="cd12893">
    <property type="entry name" value="SPRY_PRY_TRIM35"/>
    <property type="match status" value="1"/>
</dbReference>
<dbReference type="SMART" id="SM00589">
    <property type="entry name" value="PRY"/>
    <property type="match status" value="1"/>
</dbReference>
<keyword evidence="5 7" id="KW-0863">Zinc-finger</keyword>
<dbReference type="PROSITE" id="PS00518">
    <property type="entry name" value="ZF_RING_1"/>
    <property type="match status" value="1"/>
</dbReference>
<dbReference type="Pfam" id="PF13765">
    <property type="entry name" value="PRY"/>
    <property type="match status" value="1"/>
</dbReference>
<feature type="coiled-coil region" evidence="8">
    <location>
        <begin position="131"/>
        <end position="158"/>
    </location>
</feature>
<dbReference type="InterPro" id="IPR017907">
    <property type="entry name" value="Znf_RING_CS"/>
</dbReference>
<evidence type="ECO:0000259" key="11">
    <source>
        <dbReference type="PROSITE" id="PS50188"/>
    </source>
</evidence>
<dbReference type="PROSITE" id="PS50119">
    <property type="entry name" value="ZF_BBOX"/>
    <property type="match status" value="1"/>
</dbReference>
<dbReference type="InterPro" id="IPR018957">
    <property type="entry name" value="Znf_C3HC4_RING-type"/>
</dbReference>
<reference evidence="12" key="1">
    <citation type="submission" date="2025-08" db="UniProtKB">
        <authorList>
            <consortium name="Ensembl"/>
        </authorList>
    </citation>
    <scope>IDENTIFICATION</scope>
</reference>
<dbReference type="SUPFAM" id="SSF57850">
    <property type="entry name" value="RING/U-box"/>
    <property type="match status" value="1"/>
</dbReference>
<keyword evidence="4" id="KW-0479">Metal-binding</keyword>
<dbReference type="GeneTree" id="ENSGT00970000193381"/>
<evidence type="ECO:0008006" key="14">
    <source>
        <dbReference type="Google" id="ProtNLM"/>
    </source>
</evidence>
<dbReference type="SMART" id="SM00449">
    <property type="entry name" value="SPRY"/>
    <property type="match status" value="1"/>
</dbReference>
<dbReference type="GO" id="GO:0005737">
    <property type="term" value="C:cytoplasm"/>
    <property type="evidence" value="ECO:0007669"/>
    <property type="project" value="UniProtKB-SubCell"/>
</dbReference>
<keyword evidence="6" id="KW-0862">Zinc</keyword>
<dbReference type="Gene3D" id="3.30.40.10">
    <property type="entry name" value="Zinc/RING finger domain, C3HC4 (zinc finger)"/>
    <property type="match status" value="1"/>
</dbReference>
<keyword evidence="13" id="KW-1185">Reference proteome</keyword>
<dbReference type="InterPro" id="IPR050143">
    <property type="entry name" value="TRIM/RBCC"/>
</dbReference>
<evidence type="ECO:0000256" key="8">
    <source>
        <dbReference type="SAM" id="Coils"/>
    </source>
</evidence>
<name>A0A3Q2Q4L2_FUNHE</name>
<dbReference type="Pfam" id="PF00097">
    <property type="entry name" value="zf-C3HC4"/>
    <property type="match status" value="1"/>
</dbReference>
<dbReference type="InterPro" id="IPR013320">
    <property type="entry name" value="ConA-like_dom_sf"/>
</dbReference>
<organism evidence="12 13">
    <name type="scientific">Fundulus heteroclitus</name>
    <name type="common">Killifish</name>
    <name type="synonym">Mummichog</name>
    <dbReference type="NCBI Taxonomy" id="8078"/>
    <lineage>
        <taxon>Eukaryota</taxon>
        <taxon>Metazoa</taxon>
        <taxon>Chordata</taxon>
        <taxon>Craniata</taxon>
        <taxon>Vertebrata</taxon>
        <taxon>Euteleostomi</taxon>
        <taxon>Actinopterygii</taxon>
        <taxon>Neopterygii</taxon>
        <taxon>Teleostei</taxon>
        <taxon>Neoteleostei</taxon>
        <taxon>Acanthomorphata</taxon>
        <taxon>Ovalentaria</taxon>
        <taxon>Atherinomorphae</taxon>
        <taxon>Cyprinodontiformes</taxon>
        <taxon>Fundulidae</taxon>
        <taxon>Fundulus</taxon>
    </lineage>
</organism>
<evidence type="ECO:0000256" key="7">
    <source>
        <dbReference type="PROSITE-ProRule" id="PRU00024"/>
    </source>
</evidence>
<evidence type="ECO:0000256" key="6">
    <source>
        <dbReference type="ARBA" id="ARBA00022833"/>
    </source>
</evidence>
<feature type="domain" description="B box-type" evidence="10">
    <location>
        <begin position="89"/>
        <end position="130"/>
    </location>
</feature>
<keyword evidence="3" id="KW-0963">Cytoplasm</keyword>
<dbReference type="Ensembl" id="ENSFHET00000015668.1">
    <property type="protein sequence ID" value="ENSFHEP00000021366.1"/>
    <property type="gene ID" value="ENSFHEG00000001067.1"/>
</dbReference>
<dbReference type="InterPro" id="IPR001870">
    <property type="entry name" value="B30.2/SPRY"/>
</dbReference>
<dbReference type="PROSITE" id="PS50188">
    <property type="entry name" value="B302_SPRY"/>
    <property type="match status" value="1"/>
</dbReference>
<dbReference type="Gene3D" id="2.60.120.920">
    <property type="match status" value="1"/>
</dbReference>
<dbReference type="InterPro" id="IPR013083">
    <property type="entry name" value="Znf_RING/FYVE/PHD"/>
</dbReference>
<keyword evidence="8" id="KW-0175">Coiled coil</keyword>
<dbReference type="AlphaFoldDB" id="A0A3Q2Q4L2"/>
<dbReference type="InterPro" id="IPR003879">
    <property type="entry name" value="Butyrophylin_SPRY"/>
</dbReference>
<dbReference type="PANTHER" id="PTHR24103">
    <property type="entry name" value="E3 UBIQUITIN-PROTEIN LIGASE TRIM"/>
    <property type="match status" value="1"/>
</dbReference>
<dbReference type="PRINTS" id="PR01407">
    <property type="entry name" value="BUTYPHLNCDUF"/>
</dbReference>
<dbReference type="PROSITE" id="PS50089">
    <property type="entry name" value="ZF_RING_2"/>
    <property type="match status" value="1"/>
</dbReference>
<evidence type="ECO:0000259" key="9">
    <source>
        <dbReference type="PROSITE" id="PS50089"/>
    </source>
</evidence>
<dbReference type="SUPFAM" id="SSF49899">
    <property type="entry name" value="Concanavalin A-like lectins/glucanases"/>
    <property type="match status" value="1"/>
</dbReference>
<feature type="domain" description="RING-type" evidence="9">
    <location>
        <begin position="20"/>
        <end position="60"/>
    </location>
</feature>
<evidence type="ECO:0000256" key="4">
    <source>
        <dbReference type="ARBA" id="ARBA00022723"/>
    </source>
</evidence>
<evidence type="ECO:0000313" key="12">
    <source>
        <dbReference type="Ensembl" id="ENSFHEP00000021366.1"/>
    </source>
</evidence>
<comment type="subcellular location">
    <subcellularLocation>
        <location evidence="1">Cytoplasm</location>
    </subcellularLocation>
</comment>
<evidence type="ECO:0000313" key="13">
    <source>
        <dbReference type="Proteomes" id="UP000265000"/>
    </source>
</evidence>
<dbReference type="InterPro" id="IPR043136">
    <property type="entry name" value="B30.2/SPRY_sf"/>
</dbReference>
<evidence type="ECO:0000256" key="1">
    <source>
        <dbReference type="ARBA" id="ARBA00004496"/>
    </source>
</evidence>
<comment type="similarity">
    <text evidence="2">Belongs to the TRIM/RBCC family.</text>
</comment>
<dbReference type="Pfam" id="PF00622">
    <property type="entry name" value="SPRY"/>
    <property type="match status" value="1"/>
</dbReference>
<dbReference type="InterPro" id="IPR001841">
    <property type="entry name" value="Znf_RING"/>
</dbReference>
<reference evidence="12" key="2">
    <citation type="submission" date="2025-09" db="UniProtKB">
        <authorList>
            <consortium name="Ensembl"/>
        </authorList>
    </citation>
    <scope>IDENTIFICATION</scope>
</reference>
<feature type="coiled-coil region" evidence="8">
    <location>
        <begin position="203"/>
        <end position="237"/>
    </location>
</feature>
<dbReference type="GO" id="GO:0008270">
    <property type="term" value="F:zinc ion binding"/>
    <property type="evidence" value="ECO:0007669"/>
    <property type="project" value="UniProtKB-KW"/>
</dbReference>
<dbReference type="InterPro" id="IPR006574">
    <property type="entry name" value="PRY"/>
</dbReference>
<protein>
    <recommendedName>
        <fullName evidence="14">Tripartite motif-containing protein 35</fullName>
    </recommendedName>
</protein>
<accession>A0A3Q2Q4L2</accession>
<proteinExistence type="inferred from homology"/>
<feature type="domain" description="B30.2/SPRY" evidence="11">
    <location>
        <begin position="279"/>
        <end position="471"/>
    </location>
</feature>
<evidence type="ECO:0000259" key="10">
    <source>
        <dbReference type="PROSITE" id="PS50119"/>
    </source>
</evidence>
<dbReference type="Pfam" id="PF00643">
    <property type="entry name" value="zf-B_box"/>
    <property type="match status" value="1"/>
</dbReference>
<evidence type="ECO:0000256" key="2">
    <source>
        <dbReference type="ARBA" id="ARBA00008518"/>
    </source>
</evidence>
<evidence type="ECO:0000256" key="3">
    <source>
        <dbReference type="ARBA" id="ARBA00022490"/>
    </source>
</evidence>
<dbReference type="Gene3D" id="3.30.160.60">
    <property type="entry name" value="Classic Zinc Finger"/>
    <property type="match status" value="1"/>
</dbReference>
<dbReference type="SUPFAM" id="SSF57845">
    <property type="entry name" value="B-box zinc-binding domain"/>
    <property type="match status" value="1"/>
</dbReference>
<dbReference type="InterPro" id="IPR003877">
    <property type="entry name" value="SPRY_dom"/>
</dbReference>
<dbReference type="SMART" id="SM00336">
    <property type="entry name" value="BBOX"/>
    <property type="match status" value="1"/>
</dbReference>
<sequence length="472" mass="54481">MSPEGMKVSDRMARPEDLHCPVCIEMFRDPVILPCSHSFCKTCLQYWWEEKKAKECPLCKNISVEREGLCNLVLKNLCENLSEERIQNSRQDICSLHGEKLKLFCLDHQEPVCVVCRDSEIHNSHRFRPVDEAARQHRTELQDTMKTLQEKMKVFNQAKVQFSQTAEYIKAQGRHTERQIKLQFQKLHQFLEEEEEARLAALQKEETQKSQMVKERIDTLRREMMALLDTMRATEEELRASDVSLLLNLRSTMERVPLCPLLEDPQLPSGVLLDVAKHLGNLGFNIWKNMKDTVSFTPIVLDPNTANPELILSEDLTTVRCGRKLQFPENPERIKAFCAVLGSQGFTSGAHSWEVEVENQTRWELGVLQGSVQRKGDLCSGLWRIQLWDDKHCAISPPQSSSLLAVKKLQKIRVDLDLDRKKLAFYDADTDTHIHTFTHNFTHTVFPYIWTAAERPLRILPAKINVSHSLSK</sequence>
<evidence type="ECO:0000256" key="5">
    <source>
        <dbReference type="ARBA" id="ARBA00022771"/>
    </source>
</evidence>
<dbReference type="SMART" id="SM00184">
    <property type="entry name" value="RING"/>
    <property type="match status" value="1"/>
</dbReference>
<dbReference type="STRING" id="8078.ENSFHEP00000021366"/>